<dbReference type="CDD" id="cd01949">
    <property type="entry name" value="GGDEF"/>
    <property type="match status" value="1"/>
</dbReference>
<feature type="domain" description="GGDEF" evidence="3">
    <location>
        <begin position="344"/>
        <end position="478"/>
    </location>
</feature>
<dbReference type="InterPro" id="IPR050469">
    <property type="entry name" value="Diguanylate_Cyclase"/>
</dbReference>
<dbReference type="EMBL" id="CP014230">
    <property type="protein sequence ID" value="AMD93213.1"/>
    <property type="molecule type" value="Genomic_DNA"/>
</dbReference>
<dbReference type="SUPFAM" id="SSF55781">
    <property type="entry name" value="GAF domain-like"/>
    <property type="match status" value="1"/>
</dbReference>
<dbReference type="STRING" id="888061.AXF15_08935"/>
<dbReference type="Gene3D" id="3.30.450.40">
    <property type="match status" value="1"/>
</dbReference>
<dbReference type="EC" id="2.7.7.65" evidence="1"/>
<dbReference type="FunFam" id="3.30.70.270:FF:000001">
    <property type="entry name" value="Diguanylate cyclase domain protein"/>
    <property type="match status" value="1"/>
</dbReference>
<protein>
    <recommendedName>
        <fullName evidence="1">diguanylate cyclase</fullName>
        <ecNumber evidence="1">2.7.7.65</ecNumber>
    </recommendedName>
</protein>
<dbReference type="Proteomes" id="UP000063964">
    <property type="component" value="Chromosome"/>
</dbReference>
<dbReference type="GO" id="GO:0043709">
    <property type="term" value="P:cell adhesion involved in single-species biofilm formation"/>
    <property type="evidence" value="ECO:0007669"/>
    <property type="project" value="TreeGrafter"/>
</dbReference>
<dbReference type="PANTHER" id="PTHR45138">
    <property type="entry name" value="REGULATORY COMPONENTS OF SENSORY TRANSDUCTION SYSTEM"/>
    <property type="match status" value="1"/>
</dbReference>
<evidence type="ECO:0000313" key="5">
    <source>
        <dbReference type="Proteomes" id="UP000063964"/>
    </source>
</evidence>
<dbReference type="RefSeq" id="WP_066606251.1">
    <property type="nucleotide sequence ID" value="NZ_CP014230.1"/>
</dbReference>
<dbReference type="InterPro" id="IPR000160">
    <property type="entry name" value="GGDEF_dom"/>
</dbReference>
<proteinExistence type="predicted"/>
<sequence length="485" mass="54576">MHTPRRFCLGLGLSPELAEQLLSALPEHHVLECCDLPSAKEYMAEVEAGNQEGLAFVPSSVWSGLGPRERQAFLARPSWQWLLIADSETPEVLDFMAKGDFLTLVTCPVSKEKISRALAQAEEISDLYRDIRMMAREITLERELLTRKNEQLAFLNQLLTRASQSLDPAVVLSNCAGDLNLLFNVTHLMGVFWAEHDGQMEAELFLPENITGGLQERWINHLLSVARRYNAGDVRGYQVSFMARRENPETPPELEQLITQPLSTDGTVFGALVIGSDEAQSLGRDRTLTLRAAANHLALAMRNSLEFRKIRAHANRDGLTHVANRHNFDTRLREEMKRHQRHQQELSLLMIDLDYFKSVNDTYGHQAGDAVLREVGKILRKTLRESDFPARYGGEEFVIILPQTREEQAWMLAERLRAIIGKTTFRFQQKSFRVTASIGIASLVPGALEPPEALVHSADKALYRAKANGRNMVCASAIEDNVAQI</sequence>
<dbReference type="GO" id="GO:0005886">
    <property type="term" value="C:plasma membrane"/>
    <property type="evidence" value="ECO:0007669"/>
    <property type="project" value="TreeGrafter"/>
</dbReference>
<reference evidence="5" key="1">
    <citation type="submission" date="2016-02" db="EMBL/GenBank/DDBJ databases">
        <authorList>
            <person name="Holder M.E."/>
            <person name="Ajami N.J."/>
            <person name="Petrosino J.F."/>
        </authorList>
    </citation>
    <scope>NUCLEOTIDE SEQUENCE [LARGE SCALE GENOMIC DNA]</scope>
    <source>
        <strain evidence="5">DSM 12838</strain>
    </source>
</reference>
<evidence type="ECO:0000313" key="4">
    <source>
        <dbReference type="EMBL" id="AMD93213.1"/>
    </source>
</evidence>
<dbReference type="InterPro" id="IPR043128">
    <property type="entry name" value="Rev_trsase/Diguanyl_cyclase"/>
</dbReference>
<dbReference type="AlphaFoldDB" id="A0A109W681"/>
<organism evidence="4 5">
    <name type="scientific">Desulfomicrobium orale DSM 12838</name>
    <dbReference type="NCBI Taxonomy" id="888061"/>
    <lineage>
        <taxon>Bacteria</taxon>
        <taxon>Pseudomonadati</taxon>
        <taxon>Thermodesulfobacteriota</taxon>
        <taxon>Desulfovibrionia</taxon>
        <taxon>Desulfovibrionales</taxon>
        <taxon>Desulfomicrobiaceae</taxon>
        <taxon>Desulfomicrobium</taxon>
    </lineage>
</organism>
<dbReference type="SUPFAM" id="SSF55073">
    <property type="entry name" value="Nucleotide cyclase"/>
    <property type="match status" value="1"/>
</dbReference>
<dbReference type="GO" id="GO:1902201">
    <property type="term" value="P:negative regulation of bacterial-type flagellum-dependent cell motility"/>
    <property type="evidence" value="ECO:0007669"/>
    <property type="project" value="TreeGrafter"/>
</dbReference>
<dbReference type="PANTHER" id="PTHR45138:SF9">
    <property type="entry name" value="DIGUANYLATE CYCLASE DGCM-RELATED"/>
    <property type="match status" value="1"/>
</dbReference>
<name>A0A109W681_9BACT</name>
<dbReference type="Gene3D" id="3.30.70.270">
    <property type="match status" value="1"/>
</dbReference>
<dbReference type="InterPro" id="IPR029787">
    <property type="entry name" value="Nucleotide_cyclase"/>
</dbReference>
<keyword evidence="5" id="KW-1185">Reference proteome</keyword>
<dbReference type="GO" id="GO:0052621">
    <property type="term" value="F:diguanylate cyclase activity"/>
    <property type="evidence" value="ECO:0007669"/>
    <property type="project" value="UniProtKB-EC"/>
</dbReference>
<comment type="catalytic activity">
    <reaction evidence="2">
        <text>2 GTP = 3',3'-c-di-GMP + 2 diphosphate</text>
        <dbReference type="Rhea" id="RHEA:24898"/>
        <dbReference type="ChEBI" id="CHEBI:33019"/>
        <dbReference type="ChEBI" id="CHEBI:37565"/>
        <dbReference type="ChEBI" id="CHEBI:58805"/>
        <dbReference type="EC" id="2.7.7.65"/>
    </reaction>
</comment>
<evidence type="ECO:0000256" key="2">
    <source>
        <dbReference type="ARBA" id="ARBA00034247"/>
    </source>
</evidence>
<gene>
    <name evidence="4" type="ORF">AXF15_08935</name>
</gene>
<accession>A0A109W681</accession>
<dbReference type="PROSITE" id="PS50887">
    <property type="entry name" value="GGDEF"/>
    <property type="match status" value="1"/>
</dbReference>
<dbReference type="KEGG" id="doa:AXF15_08935"/>
<evidence type="ECO:0000259" key="3">
    <source>
        <dbReference type="PROSITE" id="PS50887"/>
    </source>
</evidence>
<dbReference type="NCBIfam" id="TIGR00254">
    <property type="entry name" value="GGDEF"/>
    <property type="match status" value="1"/>
</dbReference>
<dbReference type="SMART" id="SM00267">
    <property type="entry name" value="GGDEF"/>
    <property type="match status" value="1"/>
</dbReference>
<evidence type="ECO:0000256" key="1">
    <source>
        <dbReference type="ARBA" id="ARBA00012528"/>
    </source>
</evidence>
<dbReference type="Pfam" id="PF00990">
    <property type="entry name" value="GGDEF"/>
    <property type="match status" value="1"/>
</dbReference>
<dbReference type="InterPro" id="IPR029016">
    <property type="entry name" value="GAF-like_dom_sf"/>
</dbReference>